<dbReference type="PANTHER" id="PTHR12673:SF159">
    <property type="entry name" value="LD03170P"/>
    <property type="match status" value="1"/>
</dbReference>
<dbReference type="GO" id="GO:0005737">
    <property type="term" value="C:cytoplasm"/>
    <property type="evidence" value="ECO:0007669"/>
    <property type="project" value="TreeGrafter"/>
</dbReference>
<comment type="caution">
    <text evidence="3">The sequence shown here is derived from an EMBL/GenBank/DDBJ whole genome shotgun (WGS) entry which is preliminary data.</text>
</comment>
<evidence type="ECO:0000313" key="4">
    <source>
        <dbReference type="Proteomes" id="UP000077051"/>
    </source>
</evidence>
<organism evidence="3 4">
    <name type="scientific">Mucor lusitanicus CBS 277.49</name>
    <dbReference type="NCBI Taxonomy" id="747725"/>
    <lineage>
        <taxon>Eukaryota</taxon>
        <taxon>Fungi</taxon>
        <taxon>Fungi incertae sedis</taxon>
        <taxon>Mucoromycota</taxon>
        <taxon>Mucoromycotina</taxon>
        <taxon>Mucoromycetes</taxon>
        <taxon>Mucorales</taxon>
        <taxon>Mucorineae</taxon>
        <taxon>Mucoraceae</taxon>
        <taxon>Mucor</taxon>
    </lineage>
</organism>
<dbReference type="InterPro" id="IPR035899">
    <property type="entry name" value="DBL_dom_sf"/>
</dbReference>
<dbReference type="SMART" id="SM00233">
    <property type="entry name" value="PH"/>
    <property type="match status" value="1"/>
</dbReference>
<sequence>MIDFTKEASQSLISTSSSAMSNSLMHASSISRASSFSQSSSDSEPFNLKFITDDLSSFSRLMEDLSIVDNMYDAFDYDTESSSSFGKPSNRQVLDIARQVSLKHQVLNQLLQSEIEYLDDLFTFHEIYALKIQPWLLNATDKDLATKFLSTPYKSQLESMFQNIHTIAMTHKAFLAELKERIQLWGPTQLVSDIFSHLYSHLDAYEPFMLHHPDYVMALDTLYQLPCFTKLVQSITEKHAVVKVQDIVYCLHVPLHRLSVYNKALSHLKRYSDPAYPDYTALHSISRQFKHLESEWADRVQDCQSHLMVLEASRAIDSCPIQVTHKRRLLLFANLIKVDLDDITLTSDTRMYFLYNDSLIYCKKLKDNKKGSAAAKKLTYKGTLNLQGADIRLLAPSFCAKMCEVKKPLFRIGKKSSSSSDTSSLPGAEAFGFELVTSESNLDAMSPLHQNYQSAMAGAGAPIRRRHVLRTKSQLEQKTWFETIRKAIATANAQE</sequence>
<dbReference type="AlphaFoldDB" id="A0A168JLG5"/>
<dbReference type="InterPro" id="IPR011993">
    <property type="entry name" value="PH-like_dom_sf"/>
</dbReference>
<dbReference type="InterPro" id="IPR000219">
    <property type="entry name" value="DH_dom"/>
</dbReference>
<dbReference type="Proteomes" id="UP000077051">
    <property type="component" value="Unassembled WGS sequence"/>
</dbReference>
<dbReference type="Pfam" id="PF00621">
    <property type="entry name" value="RhoGEF"/>
    <property type="match status" value="1"/>
</dbReference>
<keyword evidence="4" id="KW-1185">Reference proteome</keyword>
<dbReference type="InterPro" id="IPR051092">
    <property type="entry name" value="FYVE_RhoGEF_PH"/>
</dbReference>
<protein>
    <recommendedName>
        <fullName evidence="5">DH domain-containing protein</fullName>
    </recommendedName>
</protein>
<dbReference type="PANTHER" id="PTHR12673">
    <property type="entry name" value="FACIOGENITAL DYSPLASIA PROTEIN"/>
    <property type="match status" value="1"/>
</dbReference>
<dbReference type="SMART" id="SM00325">
    <property type="entry name" value="RhoGEF"/>
    <property type="match status" value="1"/>
</dbReference>
<evidence type="ECO:0008006" key="5">
    <source>
        <dbReference type="Google" id="ProtNLM"/>
    </source>
</evidence>
<evidence type="ECO:0000259" key="1">
    <source>
        <dbReference type="PROSITE" id="PS50003"/>
    </source>
</evidence>
<gene>
    <name evidence="3" type="ORF">MUCCIDRAFT_83093</name>
</gene>
<dbReference type="OrthoDB" id="10254377at2759"/>
<dbReference type="VEuPathDB" id="FungiDB:MUCCIDRAFT_83093"/>
<dbReference type="EMBL" id="AMYB01000006">
    <property type="protein sequence ID" value="OAD01346.1"/>
    <property type="molecule type" value="Genomic_DNA"/>
</dbReference>
<dbReference type="SUPFAM" id="SSF48065">
    <property type="entry name" value="DBL homology domain (DH-domain)"/>
    <property type="match status" value="1"/>
</dbReference>
<dbReference type="SUPFAM" id="SSF50729">
    <property type="entry name" value="PH domain-like"/>
    <property type="match status" value="1"/>
</dbReference>
<dbReference type="InterPro" id="IPR001849">
    <property type="entry name" value="PH_domain"/>
</dbReference>
<reference evidence="3 4" key="1">
    <citation type="submission" date="2015-06" db="EMBL/GenBank/DDBJ databases">
        <title>Expansion of signal transduction pathways in fungi by whole-genome duplication.</title>
        <authorList>
            <consortium name="DOE Joint Genome Institute"/>
            <person name="Corrochano L.M."/>
            <person name="Kuo A."/>
            <person name="Marcet-Houben M."/>
            <person name="Polaino S."/>
            <person name="Salamov A."/>
            <person name="Villalobos J.M."/>
            <person name="Alvarez M.I."/>
            <person name="Avalos J."/>
            <person name="Benito E.P."/>
            <person name="Benoit I."/>
            <person name="Burger G."/>
            <person name="Camino L.P."/>
            <person name="Canovas D."/>
            <person name="Cerda-Olmedo E."/>
            <person name="Cheng J.-F."/>
            <person name="Dominguez A."/>
            <person name="Elias M."/>
            <person name="Eslava A.P."/>
            <person name="Glaser F."/>
            <person name="Grimwood J."/>
            <person name="Gutierrez G."/>
            <person name="Heitman J."/>
            <person name="Henrissat B."/>
            <person name="Iturriaga E.A."/>
            <person name="Lang B.F."/>
            <person name="Lavin J.L."/>
            <person name="Lee S."/>
            <person name="Li W."/>
            <person name="Lindquist E."/>
            <person name="Lopez-Garcia S."/>
            <person name="Luque E.M."/>
            <person name="Marcos A.T."/>
            <person name="Martin J."/>
            <person name="Mccluskey K."/>
            <person name="Medina H.R."/>
            <person name="Miralles-Duran A."/>
            <person name="Miyazaki A."/>
            <person name="Munoz-Torres E."/>
            <person name="Oguiza J.A."/>
            <person name="Ohm R."/>
            <person name="Olmedo M."/>
            <person name="Orejas M."/>
            <person name="Ortiz-Castellanos L."/>
            <person name="Pisabarro A.G."/>
            <person name="Rodriguez-Romero J."/>
            <person name="Ruiz-Herrera J."/>
            <person name="Ruiz-Vazquez R."/>
            <person name="Sanz C."/>
            <person name="Schackwitz W."/>
            <person name="Schmutz J."/>
            <person name="Shahriari M."/>
            <person name="Shelest E."/>
            <person name="Silva-Franco F."/>
            <person name="Soanes D."/>
            <person name="Syed K."/>
            <person name="Tagua V.G."/>
            <person name="Talbot N.J."/>
            <person name="Thon M."/>
            <person name="De Vries R.P."/>
            <person name="Wiebenga A."/>
            <person name="Yadav J.S."/>
            <person name="Braun E.L."/>
            <person name="Baker S."/>
            <person name="Garre V."/>
            <person name="Horwitz B."/>
            <person name="Torres-Martinez S."/>
            <person name="Idnurm A."/>
            <person name="Herrera-Estrella A."/>
            <person name="Gabaldon T."/>
            <person name="Grigoriev I.V."/>
        </authorList>
    </citation>
    <scope>NUCLEOTIDE SEQUENCE [LARGE SCALE GENOMIC DNA]</scope>
    <source>
        <strain evidence="3 4">CBS 277.49</strain>
    </source>
</reference>
<proteinExistence type="predicted"/>
<dbReference type="PROSITE" id="PS50010">
    <property type="entry name" value="DH_2"/>
    <property type="match status" value="1"/>
</dbReference>
<dbReference type="Gene3D" id="2.30.29.30">
    <property type="entry name" value="Pleckstrin-homology domain (PH domain)/Phosphotyrosine-binding domain (PTB)"/>
    <property type="match status" value="1"/>
</dbReference>
<dbReference type="Gene3D" id="1.20.900.10">
    <property type="entry name" value="Dbl homology (DH) domain"/>
    <property type="match status" value="1"/>
</dbReference>
<feature type="domain" description="DH" evidence="2">
    <location>
        <begin position="102"/>
        <end position="299"/>
    </location>
</feature>
<dbReference type="PROSITE" id="PS50003">
    <property type="entry name" value="PH_DOMAIN"/>
    <property type="match status" value="1"/>
</dbReference>
<dbReference type="STRING" id="747725.A0A168JLG5"/>
<evidence type="ECO:0000259" key="2">
    <source>
        <dbReference type="PROSITE" id="PS50010"/>
    </source>
</evidence>
<accession>A0A168JLG5</accession>
<evidence type="ECO:0000313" key="3">
    <source>
        <dbReference type="EMBL" id="OAD01346.1"/>
    </source>
</evidence>
<dbReference type="GO" id="GO:0005085">
    <property type="term" value="F:guanyl-nucleotide exchange factor activity"/>
    <property type="evidence" value="ECO:0007669"/>
    <property type="project" value="InterPro"/>
</dbReference>
<feature type="domain" description="PH" evidence="1">
    <location>
        <begin position="328"/>
        <end position="489"/>
    </location>
</feature>
<name>A0A168JLG5_MUCCL</name>